<dbReference type="AlphaFoldDB" id="A0A9P6HN62"/>
<comment type="catalytic activity">
    <reaction evidence="1">
        <text>a 4-O-methyl-thymidine in DNA + L-cysteinyl-[protein] = a thymidine in DNA + S-methyl-L-cysteinyl-[protein]</text>
        <dbReference type="Rhea" id="RHEA:53428"/>
        <dbReference type="Rhea" id="RHEA-COMP:10131"/>
        <dbReference type="Rhea" id="RHEA-COMP:10132"/>
        <dbReference type="Rhea" id="RHEA-COMP:13555"/>
        <dbReference type="Rhea" id="RHEA-COMP:13556"/>
        <dbReference type="ChEBI" id="CHEBI:29950"/>
        <dbReference type="ChEBI" id="CHEBI:82612"/>
        <dbReference type="ChEBI" id="CHEBI:137386"/>
        <dbReference type="ChEBI" id="CHEBI:137387"/>
        <dbReference type="EC" id="2.1.1.63"/>
    </reaction>
</comment>
<dbReference type="CDD" id="cd06445">
    <property type="entry name" value="ATase"/>
    <property type="match status" value="1"/>
</dbReference>
<evidence type="ECO:0000256" key="3">
    <source>
        <dbReference type="ARBA" id="ARBA00011918"/>
    </source>
</evidence>
<dbReference type="NCBIfam" id="TIGR00589">
    <property type="entry name" value="ogt"/>
    <property type="match status" value="1"/>
</dbReference>
<dbReference type="InterPro" id="IPR014048">
    <property type="entry name" value="MethylDNA_cys_MeTrfase_DNA-bd"/>
</dbReference>
<dbReference type="InterPro" id="IPR036217">
    <property type="entry name" value="MethylDNA_cys_MeTrfase_DNAb"/>
</dbReference>
<dbReference type="PROSITE" id="PS00374">
    <property type="entry name" value="MGMT"/>
    <property type="match status" value="1"/>
</dbReference>
<comment type="caution">
    <text evidence="13">The sequence shown here is derived from an EMBL/GenBank/DDBJ whole genome shotgun (WGS) entry which is preliminary data.</text>
</comment>
<name>A0A9P6HN62_9AGAM</name>
<evidence type="ECO:0000256" key="8">
    <source>
        <dbReference type="ARBA" id="ARBA00023204"/>
    </source>
</evidence>
<dbReference type="EMBL" id="WIUZ02000002">
    <property type="protein sequence ID" value="KAF9790889.1"/>
    <property type="molecule type" value="Genomic_DNA"/>
</dbReference>
<sequence length="180" mass="20172">MSGTTRKPLPPALKALKPILDALPPEEASEDEMEAKSVKDFTVGVKVFYPKGEIQRESYRTKDGKKVPQHHWRVYDLIQQLPVGKVTTYKVICVTLREGSPRSVGTALANNPFAPFIPCHRVIASDRTIGGFCGEKPKTGSKNRSMVSHCDWKLRMLRLEGVRFDDQGRLIAPSLAMWQP</sequence>
<protein>
    <recommendedName>
        <fullName evidence="4">Methylated-DNA--protein-cysteine methyltransferase</fullName>
        <ecNumber evidence="3">2.1.1.63</ecNumber>
    </recommendedName>
    <alternativeName>
        <fullName evidence="9">6-O-methylguanine-DNA methyltransferase</fullName>
    </alternativeName>
    <alternativeName>
        <fullName evidence="10">O-6-methylguanine-DNA-alkyltransferase</fullName>
    </alternativeName>
</protein>
<keyword evidence="6" id="KW-0808">Transferase</keyword>
<dbReference type="EC" id="2.1.1.63" evidence="3"/>
<evidence type="ECO:0000313" key="14">
    <source>
        <dbReference type="Proteomes" id="UP000736335"/>
    </source>
</evidence>
<keyword evidence="7" id="KW-0227">DNA damage</keyword>
<feature type="domain" description="Methylated-DNA-[protein]-cysteine S-methyltransferase DNA binding" evidence="12">
    <location>
        <begin position="71"/>
        <end position="162"/>
    </location>
</feature>
<evidence type="ECO:0000256" key="5">
    <source>
        <dbReference type="ARBA" id="ARBA00022603"/>
    </source>
</evidence>
<comment type="similarity">
    <text evidence="2">Belongs to the MGMT family.</text>
</comment>
<proteinExistence type="inferred from homology"/>
<dbReference type="Proteomes" id="UP000736335">
    <property type="component" value="Unassembled WGS sequence"/>
</dbReference>
<keyword evidence="14" id="KW-1185">Reference proteome</keyword>
<keyword evidence="8" id="KW-0234">DNA repair</keyword>
<dbReference type="OrthoDB" id="1907495at2759"/>
<accession>A0A9P6HN62</accession>
<dbReference type="Pfam" id="PF01035">
    <property type="entry name" value="DNA_binding_1"/>
    <property type="match status" value="1"/>
</dbReference>
<dbReference type="GO" id="GO:0006281">
    <property type="term" value="P:DNA repair"/>
    <property type="evidence" value="ECO:0007669"/>
    <property type="project" value="UniProtKB-KW"/>
</dbReference>
<evidence type="ECO:0000256" key="6">
    <source>
        <dbReference type="ARBA" id="ARBA00022679"/>
    </source>
</evidence>
<evidence type="ECO:0000256" key="1">
    <source>
        <dbReference type="ARBA" id="ARBA00001286"/>
    </source>
</evidence>
<evidence type="ECO:0000256" key="4">
    <source>
        <dbReference type="ARBA" id="ARBA00015377"/>
    </source>
</evidence>
<dbReference type="Gene3D" id="1.10.10.10">
    <property type="entry name" value="Winged helix-like DNA-binding domain superfamily/Winged helix DNA-binding domain"/>
    <property type="match status" value="1"/>
</dbReference>
<dbReference type="GO" id="GO:0032259">
    <property type="term" value="P:methylation"/>
    <property type="evidence" value="ECO:0007669"/>
    <property type="project" value="UniProtKB-KW"/>
</dbReference>
<reference evidence="13" key="2">
    <citation type="submission" date="2020-11" db="EMBL/GenBank/DDBJ databases">
        <authorList>
            <consortium name="DOE Joint Genome Institute"/>
            <person name="Kuo A."/>
            <person name="Miyauchi S."/>
            <person name="Kiss E."/>
            <person name="Drula E."/>
            <person name="Kohler A."/>
            <person name="Sanchez-Garcia M."/>
            <person name="Andreopoulos B."/>
            <person name="Barry K.W."/>
            <person name="Bonito G."/>
            <person name="Buee M."/>
            <person name="Carver A."/>
            <person name="Chen C."/>
            <person name="Cichocki N."/>
            <person name="Clum A."/>
            <person name="Culley D."/>
            <person name="Crous P.W."/>
            <person name="Fauchery L."/>
            <person name="Girlanda M."/>
            <person name="Hayes R."/>
            <person name="Keri Z."/>
            <person name="Labutti K."/>
            <person name="Lipzen A."/>
            <person name="Lombard V."/>
            <person name="Magnuson J."/>
            <person name="Maillard F."/>
            <person name="Morin E."/>
            <person name="Murat C."/>
            <person name="Nolan M."/>
            <person name="Ohm R."/>
            <person name="Pangilinan J."/>
            <person name="Pereira M."/>
            <person name="Perotto S."/>
            <person name="Peter M."/>
            <person name="Riley R."/>
            <person name="Sitrit Y."/>
            <person name="Stielow B."/>
            <person name="Szollosi G."/>
            <person name="Zifcakova L."/>
            <person name="Stursova M."/>
            <person name="Spatafora J.W."/>
            <person name="Tedersoo L."/>
            <person name="Vaario L.-M."/>
            <person name="Yamada A."/>
            <person name="Yan M."/>
            <person name="Wang P."/>
            <person name="Xu J."/>
            <person name="Bruns T."/>
            <person name="Baldrian P."/>
            <person name="Vilgalys R."/>
            <person name="Henrissat B."/>
            <person name="Grigoriev I.V."/>
            <person name="Hibbett D."/>
            <person name="Nagy L.G."/>
            <person name="Martin F.M."/>
        </authorList>
    </citation>
    <scope>NUCLEOTIDE SEQUENCE</scope>
    <source>
        <strain evidence="13">UH-Tt-Lm1</strain>
    </source>
</reference>
<gene>
    <name evidence="13" type="ORF">BJ322DRAFT_414943</name>
</gene>
<dbReference type="GO" id="GO:0003908">
    <property type="term" value="F:methylated-DNA-[protein]-cysteine S-methyltransferase activity"/>
    <property type="evidence" value="ECO:0007669"/>
    <property type="project" value="UniProtKB-EC"/>
</dbReference>
<keyword evidence="5 13" id="KW-0489">Methyltransferase</keyword>
<organism evidence="13 14">
    <name type="scientific">Thelephora terrestris</name>
    <dbReference type="NCBI Taxonomy" id="56493"/>
    <lineage>
        <taxon>Eukaryota</taxon>
        <taxon>Fungi</taxon>
        <taxon>Dikarya</taxon>
        <taxon>Basidiomycota</taxon>
        <taxon>Agaricomycotina</taxon>
        <taxon>Agaricomycetes</taxon>
        <taxon>Thelephorales</taxon>
        <taxon>Thelephoraceae</taxon>
        <taxon>Thelephora</taxon>
    </lineage>
</organism>
<evidence type="ECO:0000256" key="2">
    <source>
        <dbReference type="ARBA" id="ARBA00008711"/>
    </source>
</evidence>
<dbReference type="InterPro" id="IPR036388">
    <property type="entry name" value="WH-like_DNA-bd_sf"/>
</dbReference>
<dbReference type="InterPro" id="IPR001497">
    <property type="entry name" value="MethylDNA_cys_MeTrfase_AS"/>
</dbReference>
<dbReference type="PANTHER" id="PTHR10815">
    <property type="entry name" value="METHYLATED-DNA--PROTEIN-CYSTEINE METHYLTRANSFERASE"/>
    <property type="match status" value="1"/>
</dbReference>
<evidence type="ECO:0000256" key="10">
    <source>
        <dbReference type="ARBA" id="ARBA00031621"/>
    </source>
</evidence>
<evidence type="ECO:0000259" key="12">
    <source>
        <dbReference type="Pfam" id="PF01035"/>
    </source>
</evidence>
<reference evidence="13" key="1">
    <citation type="journal article" date="2020" name="Nat. Commun.">
        <title>Large-scale genome sequencing of mycorrhizal fungi provides insights into the early evolution of symbiotic traits.</title>
        <authorList>
            <person name="Miyauchi S."/>
            <person name="Kiss E."/>
            <person name="Kuo A."/>
            <person name="Drula E."/>
            <person name="Kohler A."/>
            <person name="Sanchez-Garcia M."/>
            <person name="Morin E."/>
            <person name="Andreopoulos B."/>
            <person name="Barry K.W."/>
            <person name="Bonito G."/>
            <person name="Buee M."/>
            <person name="Carver A."/>
            <person name="Chen C."/>
            <person name="Cichocki N."/>
            <person name="Clum A."/>
            <person name="Culley D."/>
            <person name="Crous P.W."/>
            <person name="Fauchery L."/>
            <person name="Girlanda M."/>
            <person name="Hayes R.D."/>
            <person name="Keri Z."/>
            <person name="LaButti K."/>
            <person name="Lipzen A."/>
            <person name="Lombard V."/>
            <person name="Magnuson J."/>
            <person name="Maillard F."/>
            <person name="Murat C."/>
            <person name="Nolan M."/>
            <person name="Ohm R.A."/>
            <person name="Pangilinan J."/>
            <person name="Pereira M.F."/>
            <person name="Perotto S."/>
            <person name="Peter M."/>
            <person name="Pfister S."/>
            <person name="Riley R."/>
            <person name="Sitrit Y."/>
            <person name="Stielow J.B."/>
            <person name="Szollosi G."/>
            <person name="Zifcakova L."/>
            <person name="Stursova M."/>
            <person name="Spatafora J.W."/>
            <person name="Tedersoo L."/>
            <person name="Vaario L.M."/>
            <person name="Yamada A."/>
            <person name="Yan M."/>
            <person name="Wang P."/>
            <person name="Xu J."/>
            <person name="Bruns T."/>
            <person name="Baldrian P."/>
            <person name="Vilgalys R."/>
            <person name="Dunand C."/>
            <person name="Henrissat B."/>
            <person name="Grigoriev I.V."/>
            <person name="Hibbett D."/>
            <person name="Nagy L.G."/>
            <person name="Martin F.M."/>
        </authorList>
    </citation>
    <scope>NUCLEOTIDE SEQUENCE</scope>
    <source>
        <strain evidence="13">UH-Tt-Lm1</strain>
    </source>
</reference>
<dbReference type="PANTHER" id="PTHR10815:SF13">
    <property type="entry name" value="METHYLATED-DNA--PROTEIN-CYSTEINE METHYLTRANSFERASE"/>
    <property type="match status" value="1"/>
</dbReference>
<evidence type="ECO:0000256" key="9">
    <source>
        <dbReference type="ARBA" id="ARBA00030795"/>
    </source>
</evidence>
<evidence type="ECO:0000256" key="11">
    <source>
        <dbReference type="ARBA" id="ARBA00049348"/>
    </source>
</evidence>
<comment type="catalytic activity">
    <reaction evidence="11">
        <text>a 6-O-methyl-2'-deoxyguanosine in DNA + L-cysteinyl-[protein] = S-methyl-L-cysteinyl-[protein] + a 2'-deoxyguanosine in DNA</text>
        <dbReference type="Rhea" id="RHEA:24000"/>
        <dbReference type="Rhea" id="RHEA-COMP:10131"/>
        <dbReference type="Rhea" id="RHEA-COMP:10132"/>
        <dbReference type="Rhea" id="RHEA-COMP:11367"/>
        <dbReference type="Rhea" id="RHEA-COMP:11368"/>
        <dbReference type="ChEBI" id="CHEBI:29950"/>
        <dbReference type="ChEBI" id="CHEBI:82612"/>
        <dbReference type="ChEBI" id="CHEBI:85445"/>
        <dbReference type="ChEBI" id="CHEBI:85448"/>
        <dbReference type="EC" id="2.1.1.63"/>
    </reaction>
</comment>
<evidence type="ECO:0000313" key="13">
    <source>
        <dbReference type="EMBL" id="KAF9790889.1"/>
    </source>
</evidence>
<dbReference type="SUPFAM" id="SSF46767">
    <property type="entry name" value="Methylated DNA-protein cysteine methyltransferase, C-terminal domain"/>
    <property type="match status" value="1"/>
</dbReference>
<evidence type="ECO:0000256" key="7">
    <source>
        <dbReference type="ARBA" id="ARBA00022763"/>
    </source>
</evidence>